<dbReference type="PROSITE" id="PS50283">
    <property type="entry name" value="NA_SOLUT_SYMP_3"/>
    <property type="match status" value="1"/>
</dbReference>
<comment type="similarity">
    <text evidence="2">Belongs to the sodium:solute symporter (SSF) (TC 2.A.21) family.</text>
</comment>
<keyword evidence="5" id="KW-0812">Transmembrane</keyword>
<protein>
    <submittedName>
        <fullName evidence="12">Sodium-coupled monocarboxylate transporter</fullName>
    </submittedName>
</protein>
<name>A0AAV4C1F8_9GAST</name>
<accession>A0AAV4C1F8</accession>
<evidence type="ECO:0000313" key="13">
    <source>
        <dbReference type="Proteomes" id="UP000735302"/>
    </source>
</evidence>
<dbReference type="InterPro" id="IPR038377">
    <property type="entry name" value="Na/Glc_symporter_sf"/>
</dbReference>
<organism evidence="12 13">
    <name type="scientific">Plakobranchus ocellatus</name>
    <dbReference type="NCBI Taxonomy" id="259542"/>
    <lineage>
        <taxon>Eukaryota</taxon>
        <taxon>Metazoa</taxon>
        <taxon>Spiralia</taxon>
        <taxon>Lophotrochozoa</taxon>
        <taxon>Mollusca</taxon>
        <taxon>Gastropoda</taxon>
        <taxon>Heterobranchia</taxon>
        <taxon>Euthyneura</taxon>
        <taxon>Panpulmonata</taxon>
        <taxon>Sacoglossa</taxon>
        <taxon>Placobranchoidea</taxon>
        <taxon>Plakobranchidae</taxon>
        <taxon>Plakobranchus</taxon>
    </lineage>
</organism>
<keyword evidence="4" id="KW-1003">Cell membrane</keyword>
<dbReference type="InterPro" id="IPR001734">
    <property type="entry name" value="Na/solute_symporter"/>
</dbReference>
<evidence type="ECO:0000256" key="7">
    <source>
        <dbReference type="ARBA" id="ARBA00023053"/>
    </source>
</evidence>
<evidence type="ECO:0000256" key="4">
    <source>
        <dbReference type="ARBA" id="ARBA00022475"/>
    </source>
</evidence>
<keyword evidence="10" id="KW-0739">Sodium transport</keyword>
<dbReference type="PANTHER" id="PTHR42985">
    <property type="entry name" value="SODIUM-COUPLED MONOCARBOXYLATE TRANSPORTER"/>
    <property type="match status" value="1"/>
</dbReference>
<dbReference type="Gene3D" id="1.20.1730.10">
    <property type="entry name" value="Sodium/glucose cotransporter"/>
    <property type="match status" value="1"/>
</dbReference>
<evidence type="ECO:0000256" key="1">
    <source>
        <dbReference type="ARBA" id="ARBA00004651"/>
    </source>
</evidence>
<dbReference type="GO" id="GO:0006814">
    <property type="term" value="P:sodium ion transport"/>
    <property type="evidence" value="ECO:0007669"/>
    <property type="project" value="UniProtKB-KW"/>
</dbReference>
<evidence type="ECO:0000256" key="8">
    <source>
        <dbReference type="ARBA" id="ARBA00023065"/>
    </source>
</evidence>
<sequence length="150" mass="16809">MFQMIPLFMMDILTPVTGLAGLYLAGLYSGASSSLSSGLNSISAVILEDYVKGHVRTHVFEARGRTYSQIIVLLYKRIIMLVQIFTLIHGNPRRQATLQRREKPVPPRYAFRGQGWRGSNPLQKGPNDLCGTDSPPHPTPTNPLVFCRRR</sequence>
<gene>
    <name evidence="12" type="ORF">PoB_005223800</name>
</gene>
<comment type="subcellular location">
    <subcellularLocation>
        <location evidence="1">Cell membrane</location>
        <topology evidence="1">Multi-pass membrane protein</topology>
    </subcellularLocation>
</comment>
<keyword evidence="9" id="KW-0472">Membrane</keyword>
<comment type="caution">
    <text evidence="12">The sequence shown here is derived from an EMBL/GenBank/DDBJ whole genome shotgun (WGS) entry which is preliminary data.</text>
</comment>
<evidence type="ECO:0000256" key="9">
    <source>
        <dbReference type="ARBA" id="ARBA00023136"/>
    </source>
</evidence>
<evidence type="ECO:0000313" key="12">
    <source>
        <dbReference type="EMBL" id="GFO25733.1"/>
    </source>
</evidence>
<keyword evidence="13" id="KW-1185">Reference proteome</keyword>
<proteinExistence type="inferred from homology"/>
<evidence type="ECO:0000256" key="11">
    <source>
        <dbReference type="SAM" id="MobiDB-lite"/>
    </source>
</evidence>
<keyword evidence="6" id="KW-1133">Transmembrane helix</keyword>
<keyword evidence="3" id="KW-0813">Transport</keyword>
<dbReference type="AlphaFoldDB" id="A0AAV4C1F8"/>
<evidence type="ECO:0000256" key="6">
    <source>
        <dbReference type="ARBA" id="ARBA00022989"/>
    </source>
</evidence>
<feature type="region of interest" description="Disordered" evidence="11">
    <location>
        <begin position="110"/>
        <end position="150"/>
    </location>
</feature>
<evidence type="ECO:0000256" key="2">
    <source>
        <dbReference type="ARBA" id="ARBA00006434"/>
    </source>
</evidence>
<keyword evidence="8" id="KW-0406">Ion transport</keyword>
<dbReference type="Proteomes" id="UP000735302">
    <property type="component" value="Unassembled WGS sequence"/>
</dbReference>
<reference evidence="12 13" key="1">
    <citation type="journal article" date="2021" name="Elife">
        <title>Chloroplast acquisition without the gene transfer in kleptoplastic sea slugs, Plakobranchus ocellatus.</title>
        <authorList>
            <person name="Maeda T."/>
            <person name="Takahashi S."/>
            <person name="Yoshida T."/>
            <person name="Shimamura S."/>
            <person name="Takaki Y."/>
            <person name="Nagai Y."/>
            <person name="Toyoda A."/>
            <person name="Suzuki Y."/>
            <person name="Arimoto A."/>
            <person name="Ishii H."/>
            <person name="Satoh N."/>
            <person name="Nishiyama T."/>
            <person name="Hasebe M."/>
            <person name="Maruyama T."/>
            <person name="Minagawa J."/>
            <person name="Obokata J."/>
            <person name="Shigenobu S."/>
        </authorList>
    </citation>
    <scope>NUCLEOTIDE SEQUENCE [LARGE SCALE GENOMIC DNA]</scope>
</reference>
<evidence type="ECO:0000256" key="5">
    <source>
        <dbReference type="ARBA" id="ARBA00022692"/>
    </source>
</evidence>
<dbReference type="GO" id="GO:0005886">
    <property type="term" value="C:plasma membrane"/>
    <property type="evidence" value="ECO:0007669"/>
    <property type="project" value="UniProtKB-SubCell"/>
</dbReference>
<dbReference type="PANTHER" id="PTHR42985:SF40">
    <property type="entry name" value="LD47995P-RELATED"/>
    <property type="match status" value="1"/>
</dbReference>
<keyword evidence="7" id="KW-0915">Sodium</keyword>
<dbReference type="GO" id="GO:0015293">
    <property type="term" value="F:symporter activity"/>
    <property type="evidence" value="ECO:0007669"/>
    <property type="project" value="TreeGrafter"/>
</dbReference>
<dbReference type="InterPro" id="IPR051163">
    <property type="entry name" value="Sodium:Solute_Symporter_SSF"/>
</dbReference>
<evidence type="ECO:0000256" key="10">
    <source>
        <dbReference type="ARBA" id="ARBA00023201"/>
    </source>
</evidence>
<evidence type="ECO:0000256" key="3">
    <source>
        <dbReference type="ARBA" id="ARBA00022448"/>
    </source>
</evidence>
<dbReference type="EMBL" id="BLXT01005772">
    <property type="protein sequence ID" value="GFO25733.1"/>
    <property type="molecule type" value="Genomic_DNA"/>
</dbReference>